<evidence type="ECO:0000313" key="2">
    <source>
        <dbReference type="Proteomes" id="UP000182932"/>
    </source>
</evidence>
<keyword evidence="2" id="KW-1185">Reference proteome</keyword>
<dbReference type="Proteomes" id="UP000182932">
    <property type="component" value="Unassembled WGS sequence"/>
</dbReference>
<evidence type="ECO:0000313" key="1">
    <source>
        <dbReference type="EMBL" id="SEJ04642.1"/>
    </source>
</evidence>
<sequence length="200" mass="21743">MKDISKSLEALKAIPQAQQDRIKTVADKQVARADGPPMKLAMKDGVLQVNFTHADPDLAHILMMADLGTCDAHFLAGIQSQVATIGANGRRLDETASNFILSVARGIQPRDELEAMLAVQMGAIHQATMMMARRFNHVENIPQQDSAEKALNKLARTFATQMEALKRYRTGGQQKVTVEHVTVNEGGQAIVGNVEKSGGR</sequence>
<name>A0A975W873_9RHOB</name>
<organism evidence="1 2">
    <name type="scientific">Marinovum algicola</name>
    <dbReference type="NCBI Taxonomy" id="42444"/>
    <lineage>
        <taxon>Bacteria</taxon>
        <taxon>Pseudomonadati</taxon>
        <taxon>Pseudomonadota</taxon>
        <taxon>Alphaproteobacteria</taxon>
        <taxon>Rhodobacterales</taxon>
        <taxon>Roseobacteraceae</taxon>
        <taxon>Marinovum</taxon>
    </lineage>
</organism>
<dbReference type="EMBL" id="FNYY01000003">
    <property type="protein sequence ID" value="SEJ04642.1"/>
    <property type="molecule type" value="Genomic_DNA"/>
</dbReference>
<accession>A0A975W873</accession>
<dbReference type="AlphaFoldDB" id="A0A975W873"/>
<protein>
    <submittedName>
        <fullName evidence="1">Uncharacterized protein</fullName>
    </submittedName>
</protein>
<proteinExistence type="predicted"/>
<dbReference type="RefSeq" id="WP_074835521.1">
    <property type="nucleotide sequence ID" value="NZ_FNYY01000003.1"/>
</dbReference>
<comment type="caution">
    <text evidence="1">The sequence shown here is derived from an EMBL/GenBank/DDBJ whole genome shotgun (WGS) entry which is preliminary data.</text>
</comment>
<dbReference type="GeneID" id="80817416"/>
<gene>
    <name evidence="1" type="ORF">SAMN04487940_10355</name>
</gene>
<reference evidence="1 2" key="1">
    <citation type="submission" date="2016-10" db="EMBL/GenBank/DDBJ databases">
        <authorList>
            <person name="Varghese N."/>
            <person name="Submissions S."/>
        </authorList>
    </citation>
    <scope>NUCLEOTIDE SEQUENCE [LARGE SCALE GENOMIC DNA]</scope>
    <source>
        <strain evidence="1 2">FF3</strain>
    </source>
</reference>